<evidence type="ECO:0000313" key="2">
    <source>
        <dbReference type="EMBL" id="MPC94850.1"/>
    </source>
</evidence>
<organism evidence="2 3">
    <name type="scientific">Portunus trituberculatus</name>
    <name type="common">Swimming crab</name>
    <name type="synonym">Neptunus trituberculatus</name>
    <dbReference type="NCBI Taxonomy" id="210409"/>
    <lineage>
        <taxon>Eukaryota</taxon>
        <taxon>Metazoa</taxon>
        <taxon>Ecdysozoa</taxon>
        <taxon>Arthropoda</taxon>
        <taxon>Crustacea</taxon>
        <taxon>Multicrustacea</taxon>
        <taxon>Malacostraca</taxon>
        <taxon>Eumalacostraca</taxon>
        <taxon>Eucarida</taxon>
        <taxon>Decapoda</taxon>
        <taxon>Pleocyemata</taxon>
        <taxon>Brachyura</taxon>
        <taxon>Eubrachyura</taxon>
        <taxon>Portunoidea</taxon>
        <taxon>Portunidae</taxon>
        <taxon>Portuninae</taxon>
        <taxon>Portunus</taxon>
    </lineage>
</organism>
<dbReference type="Proteomes" id="UP000324222">
    <property type="component" value="Unassembled WGS sequence"/>
</dbReference>
<reference evidence="2 3" key="1">
    <citation type="submission" date="2019-05" db="EMBL/GenBank/DDBJ databases">
        <title>Another draft genome of Portunus trituberculatus and its Hox gene families provides insights of decapod evolution.</title>
        <authorList>
            <person name="Jeong J.-H."/>
            <person name="Song I."/>
            <person name="Kim S."/>
            <person name="Choi T."/>
            <person name="Kim D."/>
            <person name="Ryu S."/>
            <person name="Kim W."/>
        </authorList>
    </citation>
    <scope>NUCLEOTIDE SEQUENCE [LARGE SCALE GENOMIC DNA]</scope>
    <source>
        <tissue evidence="2">Muscle</tissue>
    </source>
</reference>
<proteinExistence type="predicted"/>
<evidence type="ECO:0000256" key="1">
    <source>
        <dbReference type="SAM" id="MobiDB-lite"/>
    </source>
</evidence>
<gene>
    <name evidence="2" type="ORF">E2C01_090038</name>
</gene>
<feature type="region of interest" description="Disordered" evidence="1">
    <location>
        <begin position="32"/>
        <end position="90"/>
    </location>
</feature>
<dbReference type="AlphaFoldDB" id="A0A5B7JDM8"/>
<name>A0A5B7JDM8_PORTR</name>
<keyword evidence="3" id="KW-1185">Reference proteome</keyword>
<sequence>MATSSLEIAFTLLQYRQGIYHYHTHTFTCSPAAPKAGQTSTPRSTVKASATKTRGTPKATPAKAASPKTTPKATVPAKATPKMGRRAARK</sequence>
<dbReference type="EMBL" id="VSRR010100064">
    <property type="protein sequence ID" value="MPC94850.1"/>
    <property type="molecule type" value="Genomic_DNA"/>
</dbReference>
<feature type="compositionally biased region" description="Polar residues" evidence="1">
    <location>
        <begin position="37"/>
        <end position="48"/>
    </location>
</feature>
<feature type="compositionally biased region" description="Low complexity" evidence="1">
    <location>
        <begin position="50"/>
        <end position="82"/>
    </location>
</feature>
<comment type="caution">
    <text evidence="2">The sequence shown here is derived from an EMBL/GenBank/DDBJ whole genome shotgun (WGS) entry which is preliminary data.</text>
</comment>
<protein>
    <submittedName>
        <fullName evidence="2">Uncharacterized protein</fullName>
    </submittedName>
</protein>
<evidence type="ECO:0000313" key="3">
    <source>
        <dbReference type="Proteomes" id="UP000324222"/>
    </source>
</evidence>
<accession>A0A5B7JDM8</accession>